<gene>
    <name evidence="8" type="ORF">KZJ38_16100</name>
</gene>
<evidence type="ECO:0000256" key="6">
    <source>
        <dbReference type="SAM" id="Phobius"/>
    </source>
</evidence>
<dbReference type="PANTHER" id="PTHR38459:SF1">
    <property type="entry name" value="PROPHAGE BACTOPRENOL-LINKED GLUCOSE TRANSLOCASE HOMOLOG"/>
    <property type="match status" value="1"/>
</dbReference>
<evidence type="ECO:0000259" key="7">
    <source>
        <dbReference type="Pfam" id="PF04138"/>
    </source>
</evidence>
<comment type="similarity">
    <text evidence="2">Belongs to the GtrA family.</text>
</comment>
<keyword evidence="9" id="KW-1185">Reference proteome</keyword>
<dbReference type="InterPro" id="IPR007267">
    <property type="entry name" value="GtrA_DPMS_TM"/>
</dbReference>
<dbReference type="Proteomes" id="UP000826462">
    <property type="component" value="Chromosome 1"/>
</dbReference>
<feature type="transmembrane region" description="Helical" evidence="6">
    <location>
        <begin position="31"/>
        <end position="51"/>
    </location>
</feature>
<dbReference type="PANTHER" id="PTHR38459">
    <property type="entry name" value="PROPHAGE BACTOPRENOL-LINKED GLUCOSE TRANSLOCASE HOMOLOG"/>
    <property type="match status" value="1"/>
</dbReference>
<feature type="domain" description="GtrA/DPMS transmembrane" evidence="7">
    <location>
        <begin position="7"/>
        <end position="124"/>
    </location>
</feature>
<evidence type="ECO:0000313" key="8">
    <source>
        <dbReference type="EMBL" id="QYD67833.1"/>
    </source>
</evidence>
<comment type="subcellular location">
    <subcellularLocation>
        <location evidence="1">Membrane</location>
        <topology evidence="1">Multi-pass membrane protein</topology>
    </subcellularLocation>
</comment>
<evidence type="ECO:0000256" key="3">
    <source>
        <dbReference type="ARBA" id="ARBA00022692"/>
    </source>
</evidence>
<feature type="transmembrane region" description="Helical" evidence="6">
    <location>
        <begin position="5"/>
        <end position="25"/>
    </location>
</feature>
<keyword evidence="4 6" id="KW-1133">Transmembrane helix</keyword>
<keyword evidence="5 6" id="KW-0472">Membrane</keyword>
<evidence type="ECO:0000256" key="5">
    <source>
        <dbReference type="ARBA" id="ARBA00023136"/>
    </source>
</evidence>
<proteinExistence type="inferred from homology"/>
<reference evidence="8 9" key="1">
    <citation type="submission" date="2021-07" db="EMBL/GenBank/DDBJ databases">
        <title>Paraburkholderia edwinii protects Aspergillus sp. from phenazines by acting as a toxin sponge.</title>
        <authorList>
            <person name="Dahlstrom K.M."/>
            <person name="Newman D.K."/>
        </authorList>
    </citation>
    <scope>NUCLEOTIDE SEQUENCE [LARGE SCALE GENOMIC DNA]</scope>
    <source>
        <strain evidence="8 9">Pe01</strain>
    </source>
</reference>
<feature type="transmembrane region" description="Helical" evidence="6">
    <location>
        <begin position="99"/>
        <end position="119"/>
    </location>
</feature>
<feature type="transmembrane region" description="Helical" evidence="6">
    <location>
        <begin position="72"/>
        <end position="93"/>
    </location>
</feature>
<dbReference type="InterPro" id="IPR051401">
    <property type="entry name" value="GtrA_CellWall_Glycosyl"/>
</dbReference>
<evidence type="ECO:0000256" key="4">
    <source>
        <dbReference type="ARBA" id="ARBA00022989"/>
    </source>
</evidence>
<evidence type="ECO:0000256" key="2">
    <source>
        <dbReference type="ARBA" id="ARBA00009399"/>
    </source>
</evidence>
<name>A0ABX8UGB9_9BURK</name>
<dbReference type="RefSeq" id="WP_219797126.1">
    <property type="nucleotide sequence ID" value="NZ_CP080095.1"/>
</dbReference>
<organism evidence="8 9">
    <name type="scientific">Paraburkholderia edwinii</name>
    <dbReference type="NCBI Taxonomy" id="2861782"/>
    <lineage>
        <taxon>Bacteria</taxon>
        <taxon>Pseudomonadati</taxon>
        <taxon>Pseudomonadota</taxon>
        <taxon>Betaproteobacteria</taxon>
        <taxon>Burkholderiales</taxon>
        <taxon>Burkholderiaceae</taxon>
        <taxon>Paraburkholderia</taxon>
    </lineage>
</organism>
<evidence type="ECO:0000256" key="1">
    <source>
        <dbReference type="ARBA" id="ARBA00004141"/>
    </source>
</evidence>
<sequence>MNSQLLRFVIVGTVGFVVDASVLYLCLHLGAGYYLGRAVSFLAAVYTTWQLNRRFTFTPVKDGSIWREGGRYLLAMCGGGLVNYGAYCAAIAVLPKNALLPLFGVAAGSLAGLVFNFLVARHWVYKPGH</sequence>
<protein>
    <submittedName>
        <fullName evidence="8">GtrA family protein</fullName>
    </submittedName>
</protein>
<evidence type="ECO:0000313" key="9">
    <source>
        <dbReference type="Proteomes" id="UP000826462"/>
    </source>
</evidence>
<keyword evidence="3 6" id="KW-0812">Transmembrane</keyword>
<dbReference type="Pfam" id="PF04138">
    <property type="entry name" value="GtrA_DPMS_TM"/>
    <property type="match status" value="1"/>
</dbReference>
<dbReference type="EMBL" id="CP080095">
    <property type="protein sequence ID" value="QYD67833.1"/>
    <property type="molecule type" value="Genomic_DNA"/>
</dbReference>
<accession>A0ABX8UGB9</accession>